<feature type="compositionally biased region" description="Low complexity" evidence="1">
    <location>
        <begin position="59"/>
        <end position="71"/>
    </location>
</feature>
<name>A0AAV7NFH4_PLEWA</name>
<dbReference type="Proteomes" id="UP001066276">
    <property type="component" value="Chromosome 8"/>
</dbReference>
<reference evidence="2" key="1">
    <citation type="journal article" date="2022" name="bioRxiv">
        <title>Sequencing and chromosome-scale assembly of the giantPleurodeles waltlgenome.</title>
        <authorList>
            <person name="Brown T."/>
            <person name="Elewa A."/>
            <person name="Iarovenko S."/>
            <person name="Subramanian E."/>
            <person name="Araus A.J."/>
            <person name="Petzold A."/>
            <person name="Susuki M."/>
            <person name="Suzuki K.-i.T."/>
            <person name="Hayashi T."/>
            <person name="Toyoda A."/>
            <person name="Oliveira C."/>
            <person name="Osipova E."/>
            <person name="Leigh N.D."/>
            <person name="Simon A."/>
            <person name="Yun M.H."/>
        </authorList>
    </citation>
    <scope>NUCLEOTIDE SEQUENCE</scope>
    <source>
        <strain evidence="2">20211129_DDA</strain>
        <tissue evidence="2">Liver</tissue>
    </source>
</reference>
<organism evidence="2 3">
    <name type="scientific">Pleurodeles waltl</name>
    <name type="common">Iberian ribbed newt</name>
    <dbReference type="NCBI Taxonomy" id="8319"/>
    <lineage>
        <taxon>Eukaryota</taxon>
        <taxon>Metazoa</taxon>
        <taxon>Chordata</taxon>
        <taxon>Craniata</taxon>
        <taxon>Vertebrata</taxon>
        <taxon>Euteleostomi</taxon>
        <taxon>Amphibia</taxon>
        <taxon>Batrachia</taxon>
        <taxon>Caudata</taxon>
        <taxon>Salamandroidea</taxon>
        <taxon>Salamandridae</taxon>
        <taxon>Pleurodelinae</taxon>
        <taxon>Pleurodeles</taxon>
    </lineage>
</organism>
<feature type="compositionally biased region" description="Basic and acidic residues" evidence="1">
    <location>
        <begin position="113"/>
        <end position="129"/>
    </location>
</feature>
<dbReference type="EMBL" id="JANPWB010000012">
    <property type="protein sequence ID" value="KAJ1114816.1"/>
    <property type="molecule type" value="Genomic_DNA"/>
</dbReference>
<gene>
    <name evidence="2" type="ORF">NDU88_003047</name>
</gene>
<dbReference type="AlphaFoldDB" id="A0AAV7NFH4"/>
<proteinExistence type="predicted"/>
<evidence type="ECO:0000256" key="1">
    <source>
        <dbReference type="SAM" id="MobiDB-lite"/>
    </source>
</evidence>
<keyword evidence="3" id="KW-1185">Reference proteome</keyword>
<accession>A0AAV7NFH4</accession>
<feature type="region of interest" description="Disordered" evidence="1">
    <location>
        <begin position="39"/>
        <end position="171"/>
    </location>
</feature>
<evidence type="ECO:0000313" key="3">
    <source>
        <dbReference type="Proteomes" id="UP001066276"/>
    </source>
</evidence>
<feature type="region of interest" description="Disordered" evidence="1">
    <location>
        <begin position="1"/>
        <end position="23"/>
    </location>
</feature>
<comment type="caution">
    <text evidence="2">The sequence shown here is derived from an EMBL/GenBank/DDBJ whole genome shotgun (WGS) entry which is preliminary data.</text>
</comment>
<evidence type="ECO:0000313" key="2">
    <source>
        <dbReference type="EMBL" id="KAJ1114816.1"/>
    </source>
</evidence>
<protein>
    <submittedName>
        <fullName evidence="2">Uncharacterized protein</fullName>
    </submittedName>
</protein>
<sequence length="171" mass="18084">MTSPHRPAAPLTSPHTQPVIGPNVSMARMGSALVLDGSRLDRSVSPSSPGLRLSVLKPMSSTSANSMSRTSPLPAGKPPGGLSIAIGPGRRQAQLPGPPQPCRSGAPSAGQARRGEADRPDRRMRDTRLRQPRSPTPRGIEGDEGLLVPQHLSWHSTPPCQRVAQSDPPRK</sequence>